<dbReference type="Gene3D" id="1.10.10.60">
    <property type="entry name" value="Homeodomain-like"/>
    <property type="match status" value="1"/>
</dbReference>
<dbReference type="Proteomes" id="UP000006072">
    <property type="component" value="Unassembled WGS sequence"/>
</dbReference>
<feature type="domain" description="HTH araC/xylS-type" evidence="4">
    <location>
        <begin position="125"/>
        <end position="222"/>
    </location>
</feature>
<dbReference type="PANTHER" id="PTHR46796">
    <property type="entry name" value="HTH-TYPE TRANSCRIPTIONAL ACTIVATOR RHAS-RELATED"/>
    <property type="match status" value="1"/>
</dbReference>
<organism evidence="5 6">
    <name type="scientific">Mycolicibacterium vaccae ATCC 25954</name>
    <dbReference type="NCBI Taxonomy" id="1194972"/>
    <lineage>
        <taxon>Bacteria</taxon>
        <taxon>Bacillati</taxon>
        <taxon>Actinomycetota</taxon>
        <taxon>Actinomycetes</taxon>
        <taxon>Mycobacteriales</taxon>
        <taxon>Mycobacteriaceae</taxon>
        <taxon>Mycolicibacterium</taxon>
    </lineage>
</organism>
<evidence type="ECO:0000313" key="5">
    <source>
        <dbReference type="EMBL" id="EJZ11623.1"/>
    </source>
</evidence>
<comment type="caution">
    <text evidence="5">The sequence shown here is derived from an EMBL/GenBank/DDBJ whole genome shotgun (WGS) entry which is preliminary data.</text>
</comment>
<dbReference type="GO" id="GO:0003700">
    <property type="term" value="F:DNA-binding transcription factor activity"/>
    <property type="evidence" value="ECO:0007669"/>
    <property type="project" value="InterPro"/>
</dbReference>
<evidence type="ECO:0000313" key="6">
    <source>
        <dbReference type="Proteomes" id="UP000006072"/>
    </source>
</evidence>
<name>K0V9S6_MYCVA</name>
<evidence type="ECO:0000256" key="2">
    <source>
        <dbReference type="ARBA" id="ARBA00023125"/>
    </source>
</evidence>
<keyword evidence="1" id="KW-0805">Transcription regulation</keyword>
<dbReference type="GO" id="GO:0043565">
    <property type="term" value="F:sequence-specific DNA binding"/>
    <property type="evidence" value="ECO:0007669"/>
    <property type="project" value="InterPro"/>
</dbReference>
<dbReference type="PANTHER" id="PTHR46796:SF15">
    <property type="entry name" value="BLL1074 PROTEIN"/>
    <property type="match status" value="1"/>
</dbReference>
<keyword evidence="2" id="KW-0238">DNA-binding</keyword>
<dbReference type="InterPro" id="IPR018060">
    <property type="entry name" value="HTH_AraC"/>
</dbReference>
<dbReference type="PROSITE" id="PS01124">
    <property type="entry name" value="HTH_ARAC_FAMILY_2"/>
    <property type="match status" value="1"/>
</dbReference>
<keyword evidence="3" id="KW-0804">Transcription</keyword>
<dbReference type="AlphaFoldDB" id="K0V9S6"/>
<dbReference type="RefSeq" id="WP_003930525.1">
    <property type="nucleotide sequence ID" value="NZ_JH814690.1"/>
</dbReference>
<keyword evidence="6" id="KW-1185">Reference proteome</keyword>
<evidence type="ECO:0000256" key="1">
    <source>
        <dbReference type="ARBA" id="ARBA00023015"/>
    </source>
</evidence>
<dbReference type="eggNOG" id="COG2207">
    <property type="taxonomic scope" value="Bacteria"/>
</dbReference>
<proteinExistence type="predicted"/>
<accession>K0V9S6</accession>
<dbReference type="InterPro" id="IPR046532">
    <property type="entry name" value="DUF6597"/>
</dbReference>
<dbReference type="Pfam" id="PF20240">
    <property type="entry name" value="DUF6597"/>
    <property type="match status" value="1"/>
</dbReference>
<dbReference type="HOGENOM" id="CLU_066193_3_1_11"/>
<gene>
    <name evidence="5" type="ORF">MVAC_04922</name>
</gene>
<evidence type="ECO:0000259" key="4">
    <source>
        <dbReference type="PROSITE" id="PS01124"/>
    </source>
</evidence>
<dbReference type="EMBL" id="ALQA01000007">
    <property type="protein sequence ID" value="EJZ11623.1"/>
    <property type="molecule type" value="Genomic_DNA"/>
</dbReference>
<dbReference type="SMART" id="SM00342">
    <property type="entry name" value="HTH_ARAC"/>
    <property type="match status" value="1"/>
</dbReference>
<protein>
    <submittedName>
        <fullName evidence="5">AraC family transcriptional regulator</fullName>
    </submittedName>
</protein>
<dbReference type="Pfam" id="PF12833">
    <property type="entry name" value="HTH_18"/>
    <property type="match status" value="1"/>
</dbReference>
<sequence>MSYREMPAPAPLRDLAECLWVAQRTGVARILPDGCMDLIEMDGAVVIAGPDTAAFLSEQRSAVVTGIRFRPGALPRLLGVPAAELCSTRVALAEVRRDAAAGSVLSVAARLMAADAARETAPWSVAQLRHITSRFAAGAPVRSVADEIGCSTRTLQRQSTAVYGYGPAVLRRILRFRRAVGLLRSGCPVADTAYAAGYSDQAHLSRQVRELAGVSVGQLVSGANRSTAVPSGSDTVA</sequence>
<evidence type="ECO:0000256" key="3">
    <source>
        <dbReference type="ARBA" id="ARBA00023163"/>
    </source>
</evidence>
<dbReference type="InterPro" id="IPR050204">
    <property type="entry name" value="AraC_XylS_family_regulators"/>
</dbReference>
<reference evidence="5 6" key="1">
    <citation type="journal article" date="2012" name="J. Bacteriol.">
        <title>Complete Genome Sequence of Mycobacterium vaccae Type Strain ATCC 25954.</title>
        <authorList>
            <person name="Ho Y.S."/>
            <person name="Adroub S.A."/>
            <person name="Abadi M."/>
            <person name="Al Alwan B."/>
            <person name="Alkhateeb R."/>
            <person name="Gao G."/>
            <person name="Ragab A."/>
            <person name="Ali S."/>
            <person name="van Soolingen D."/>
            <person name="Bitter W."/>
            <person name="Pain A."/>
            <person name="Abdallah A.M."/>
        </authorList>
    </citation>
    <scope>NUCLEOTIDE SEQUENCE [LARGE SCALE GENOMIC DNA]</scope>
    <source>
        <strain evidence="5 6">ATCC 25954</strain>
    </source>
</reference>